<proteinExistence type="inferred from homology"/>
<evidence type="ECO:0000313" key="5">
    <source>
        <dbReference type="EMBL" id="AJA91760.1"/>
    </source>
</evidence>
<feature type="coiled-coil region" evidence="4">
    <location>
        <begin position="394"/>
        <end position="421"/>
    </location>
</feature>
<evidence type="ECO:0000256" key="1">
    <source>
        <dbReference type="ARBA" id="ARBA00022676"/>
    </source>
</evidence>
<protein>
    <submittedName>
        <fullName evidence="5">Ecdysteroid UDP-glucosyltransferase</fullName>
    </submittedName>
</protein>
<keyword evidence="1 3" id="KW-0328">Glycosyltransferase</keyword>
<reference evidence="5" key="1">
    <citation type="journal article" date="2015" name="J. Gen. Virol.">
        <title>Isolation of an Adoxophyes orana granulovirus (AdorGV) occlusion body morphology mutant: biological activity, genome sequence and relationship to other isolates of AdorGV.</title>
        <authorList>
            <person name="Nakai M."/>
            <person name="Harrison R.L."/>
            <person name="Uchida H."/>
            <person name="Ukuda R."/>
            <person name="Hikihara S."/>
            <person name="Ishii K."/>
            <person name="Kunimi Y."/>
        </authorList>
    </citation>
    <scope>NUCLEOTIDE SEQUENCE</scope>
    <source>
        <strain evidence="5">Miyazaki</strain>
    </source>
</reference>
<comment type="similarity">
    <text evidence="3">Belongs to the UDP-glycosyltransferase family.</text>
</comment>
<dbReference type="PROSITE" id="PS00375">
    <property type="entry name" value="UDPGT"/>
    <property type="match status" value="1"/>
</dbReference>
<dbReference type="EMBL" id="KM226332">
    <property type="protein sequence ID" value="AJA91760.1"/>
    <property type="molecule type" value="Genomic_DNA"/>
</dbReference>
<sequence length="445" mass="50837">MYSLIVLSLLFTVVSSARILCVFPIPSYSHHLVYSAYTDSLVKNGHNVTVITPMPRHVKHLTEIDTSKNTLNVYSALMSTAKADQIFVAEQYRDLLNMVVDQFNSDGVVALLNNTNVKFDLIVCESMLNINLYFGHVYTSPIIWISSGRATNDNYNTLLNKTASYNNQIYPNVFNTLNCENEEKCHDDEELRINEEWNKFDVIQHDLLTKHFGQDIPAIDELKKRVKLLFINTASHFDNDRPINSKVQYLGGLHLTTPPPILSDVDVKLTNFLAAPNTTIIYVSFGSNNFNNTILKNVFVALAASPFKILLHATPEHDYNNTNNVLVRKWLPQRNILKNPRVKLFITQGGILSIDEAVDNEIPMIVVPLMGDQFLNARNIKQLNIGETLRARSISNLNQTIDLMMQNYDNYKSNIVQYKKRINDDLSTPQHKSVWYTNKVIRLFK</sequence>
<dbReference type="Gene3D" id="3.40.50.2000">
    <property type="entry name" value="Glycogen Phosphorylase B"/>
    <property type="match status" value="1"/>
</dbReference>
<name>A0A0A7V531_GVAO</name>
<evidence type="ECO:0000256" key="3">
    <source>
        <dbReference type="RuleBase" id="RU003718"/>
    </source>
</evidence>
<evidence type="ECO:0000256" key="2">
    <source>
        <dbReference type="ARBA" id="ARBA00022679"/>
    </source>
</evidence>
<dbReference type="GO" id="GO:0008194">
    <property type="term" value="F:UDP-glycosyltransferase activity"/>
    <property type="evidence" value="ECO:0007669"/>
    <property type="project" value="InterPro"/>
</dbReference>
<dbReference type="InterPro" id="IPR050271">
    <property type="entry name" value="UDP-glycosyltransferase"/>
</dbReference>
<dbReference type="CDD" id="cd03784">
    <property type="entry name" value="GT1_Gtf-like"/>
    <property type="match status" value="1"/>
</dbReference>
<dbReference type="PANTHER" id="PTHR48043:SF145">
    <property type="entry name" value="FI06409P-RELATED"/>
    <property type="match status" value="1"/>
</dbReference>
<keyword evidence="2 3" id="KW-0808">Transferase</keyword>
<accession>A0A0A7V531</accession>
<dbReference type="InterPro" id="IPR002213">
    <property type="entry name" value="UDP_glucos_trans"/>
</dbReference>
<keyword evidence="4" id="KW-0175">Coiled coil</keyword>
<dbReference type="Pfam" id="PF00201">
    <property type="entry name" value="UDPGT"/>
    <property type="match status" value="1"/>
</dbReference>
<dbReference type="PANTHER" id="PTHR48043">
    <property type="entry name" value="EG:EG0003.4 PROTEIN-RELATED"/>
    <property type="match status" value="1"/>
</dbReference>
<organismHost>
    <name type="scientific">Adoxophyes</name>
    <dbReference type="NCBI Taxonomy" id="85584"/>
</organismHost>
<dbReference type="InterPro" id="IPR035595">
    <property type="entry name" value="UDP_glycos_trans_CS"/>
</dbReference>
<evidence type="ECO:0000256" key="4">
    <source>
        <dbReference type="SAM" id="Coils"/>
    </source>
</evidence>
<dbReference type="SUPFAM" id="SSF53756">
    <property type="entry name" value="UDP-Glycosyltransferase/glycogen phosphorylase"/>
    <property type="match status" value="1"/>
</dbReference>
<organism evidence="5">
    <name type="scientific">Adoxophyes orana granulovirus</name>
    <name type="common">AoGV</name>
    <dbReference type="NCBI Taxonomy" id="170617"/>
    <lineage>
        <taxon>Viruses</taxon>
        <taxon>Viruses incertae sedis</taxon>
        <taxon>Naldaviricetes</taxon>
        <taxon>Lefavirales</taxon>
        <taxon>Baculoviridae</taxon>
        <taxon>Betabaculovirus</taxon>
        <taxon>Betabaculovirus adoranae</taxon>
    </lineage>
</organism>